<dbReference type="OrthoDB" id="2087111at2"/>
<evidence type="ECO:0000313" key="1">
    <source>
        <dbReference type="EMBL" id="RCX13258.1"/>
    </source>
</evidence>
<reference evidence="1 2" key="1">
    <citation type="submission" date="2018-07" db="EMBL/GenBank/DDBJ databases">
        <title>Genomic Encyclopedia of Type Strains, Phase IV (KMG-IV): sequencing the most valuable type-strain genomes for metagenomic binning, comparative biology and taxonomic classification.</title>
        <authorList>
            <person name="Goeker M."/>
        </authorList>
    </citation>
    <scope>NUCLEOTIDE SEQUENCE [LARGE SCALE GENOMIC DNA]</scope>
    <source>
        <strain evidence="1 2">DSM 27016</strain>
    </source>
</reference>
<dbReference type="AlphaFoldDB" id="A0A369AY56"/>
<dbReference type="InterPro" id="IPR013324">
    <property type="entry name" value="RNA_pol_sigma_r3/r4-like"/>
</dbReference>
<proteinExistence type="predicted"/>
<evidence type="ECO:0000313" key="2">
    <source>
        <dbReference type="Proteomes" id="UP000253034"/>
    </source>
</evidence>
<dbReference type="RefSeq" id="WP_147273189.1">
    <property type="nucleotide sequence ID" value="NZ_QPJT01000018.1"/>
</dbReference>
<dbReference type="SUPFAM" id="SSF88659">
    <property type="entry name" value="Sigma3 and sigma4 domains of RNA polymerase sigma factors"/>
    <property type="match status" value="1"/>
</dbReference>
<gene>
    <name evidence="1" type="ORF">DFR58_11876</name>
</gene>
<protein>
    <recommendedName>
        <fullName evidence="3">RNA polymerase sigma factor (Sigma-70 family)</fullName>
    </recommendedName>
</protein>
<evidence type="ECO:0008006" key="3">
    <source>
        <dbReference type="Google" id="ProtNLM"/>
    </source>
</evidence>
<dbReference type="EMBL" id="QPJT01000018">
    <property type="protein sequence ID" value="RCX13258.1"/>
    <property type="molecule type" value="Genomic_DNA"/>
</dbReference>
<accession>A0A369AY56</accession>
<comment type="caution">
    <text evidence="1">The sequence shown here is derived from an EMBL/GenBank/DDBJ whole genome shotgun (WGS) entry which is preliminary data.</text>
</comment>
<name>A0A369AY56_9FIRM</name>
<keyword evidence="2" id="KW-1185">Reference proteome</keyword>
<dbReference type="Gene3D" id="1.20.140.160">
    <property type="match status" value="1"/>
</dbReference>
<dbReference type="Proteomes" id="UP000253034">
    <property type="component" value="Unassembled WGS sequence"/>
</dbReference>
<sequence length="143" mass="16805">MSRYTVVEKLLKGYRLNGARILFIESRIKRLAFNEEPERMGVSDGEVHETEEEYGRELRMKMSLQKELKSLRIVQEVTEDALNTLEQVDKRYKAIINDYYIEGCRMEDIAERMHISRSKCYELCREAAEMLSKVLAGEGEVYI</sequence>
<organism evidence="1 2">
    <name type="scientific">Anaerobacterium chartisolvens</name>
    <dbReference type="NCBI Taxonomy" id="1297424"/>
    <lineage>
        <taxon>Bacteria</taxon>
        <taxon>Bacillati</taxon>
        <taxon>Bacillota</taxon>
        <taxon>Clostridia</taxon>
        <taxon>Eubacteriales</taxon>
        <taxon>Oscillospiraceae</taxon>
        <taxon>Anaerobacterium</taxon>
    </lineage>
</organism>